<dbReference type="PANTHER" id="PTHR34849">
    <property type="entry name" value="SSL5025 PROTEIN"/>
    <property type="match status" value="1"/>
</dbReference>
<keyword evidence="2" id="KW-1185">Reference proteome</keyword>
<dbReference type="SUPFAM" id="SSF46689">
    <property type="entry name" value="Homeodomain-like"/>
    <property type="match status" value="1"/>
</dbReference>
<dbReference type="EMBL" id="OW150024">
    <property type="protein sequence ID" value="CAH2031768.1"/>
    <property type="molecule type" value="Genomic_DNA"/>
</dbReference>
<organism evidence="1 2">
    <name type="scientific">Trichlorobacter ammonificans</name>
    <dbReference type="NCBI Taxonomy" id="2916410"/>
    <lineage>
        <taxon>Bacteria</taxon>
        <taxon>Pseudomonadati</taxon>
        <taxon>Thermodesulfobacteriota</taxon>
        <taxon>Desulfuromonadia</taxon>
        <taxon>Geobacterales</taxon>
        <taxon>Geobacteraceae</taxon>
        <taxon>Trichlorobacter</taxon>
    </lineage>
</organism>
<sequence length="75" mass="8059">MASLITADPAILGGKPIIRGTRISVDFILELYAAGVSREEILADYPHLTPEALSACLTYAAHAMKNEIYLDLKAA</sequence>
<dbReference type="Pfam" id="PF04255">
    <property type="entry name" value="DUF433"/>
    <property type="match status" value="1"/>
</dbReference>
<dbReference type="RefSeq" id="WP_305732565.1">
    <property type="nucleotide sequence ID" value="NZ_OW150024.1"/>
</dbReference>
<accession>A0ABN8HKA9</accession>
<dbReference type="PANTHER" id="PTHR34849:SF3">
    <property type="entry name" value="SSR2962 PROTEIN"/>
    <property type="match status" value="1"/>
</dbReference>
<evidence type="ECO:0000313" key="1">
    <source>
        <dbReference type="EMBL" id="CAH2031768.1"/>
    </source>
</evidence>
<dbReference type="InterPro" id="IPR009057">
    <property type="entry name" value="Homeodomain-like_sf"/>
</dbReference>
<dbReference type="InterPro" id="IPR007367">
    <property type="entry name" value="DUF433"/>
</dbReference>
<gene>
    <name evidence="1" type="ORF">GEAMG1_1933</name>
</gene>
<name>A0ABN8HKA9_9BACT</name>
<dbReference type="Gene3D" id="1.10.10.10">
    <property type="entry name" value="Winged helix-like DNA-binding domain superfamily/Winged helix DNA-binding domain"/>
    <property type="match status" value="1"/>
</dbReference>
<protein>
    <submittedName>
        <fullName evidence="1">Antitoxin</fullName>
    </submittedName>
</protein>
<reference evidence="1 2" key="1">
    <citation type="submission" date="2022-03" db="EMBL/GenBank/DDBJ databases">
        <authorList>
            <person name="Koch H."/>
        </authorList>
    </citation>
    <scope>NUCLEOTIDE SEQUENCE [LARGE SCALE GENOMIC DNA]</scope>
    <source>
        <strain evidence="1 2">G1</strain>
    </source>
</reference>
<dbReference type="InterPro" id="IPR036388">
    <property type="entry name" value="WH-like_DNA-bd_sf"/>
</dbReference>
<proteinExistence type="predicted"/>
<evidence type="ECO:0000313" key="2">
    <source>
        <dbReference type="Proteomes" id="UP001295463"/>
    </source>
</evidence>
<dbReference type="Proteomes" id="UP001295463">
    <property type="component" value="Chromosome"/>
</dbReference>